<dbReference type="GO" id="GO:0000245">
    <property type="term" value="P:spliceosomal complex assembly"/>
    <property type="evidence" value="ECO:0007669"/>
    <property type="project" value="TreeGrafter"/>
</dbReference>
<accession>A0A1X2HEF2</accession>
<evidence type="ECO:0000256" key="2">
    <source>
        <dbReference type="ARBA" id="ARBA00022527"/>
    </source>
</evidence>
<proteinExistence type="inferred from homology"/>
<dbReference type="InParanoid" id="A0A1X2HEF2"/>
<organism evidence="12 13">
    <name type="scientific">Syncephalastrum racemosum</name>
    <name type="common">Filamentous fungus</name>
    <dbReference type="NCBI Taxonomy" id="13706"/>
    <lineage>
        <taxon>Eukaryota</taxon>
        <taxon>Fungi</taxon>
        <taxon>Fungi incertae sedis</taxon>
        <taxon>Mucoromycota</taxon>
        <taxon>Mucoromycotina</taxon>
        <taxon>Mucoromycetes</taxon>
        <taxon>Mucorales</taxon>
        <taxon>Syncephalastraceae</taxon>
        <taxon>Syncephalastrum</taxon>
    </lineage>
</organism>
<dbReference type="GO" id="GO:0005524">
    <property type="term" value="F:ATP binding"/>
    <property type="evidence" value="ECO:0007669"/>
    <property type="project" value="UniProtKB-UniRule"/>
</dbReference>
<comment type="caution">
    <text evidence="12">The sequence shown here is derived from an EMBL/GenBank/DDBJ whole genome shotgun (WGS) entry which is preliminary data.</text>
</comment>
<dbReference type="STRING" id="13706.A0A1X2HEF2"/>
<dbReference type="OMA" id="RIPVLNC"/>
<dbReference type="Gene3D" id="3.30.200.20">
    <property type="entry name" value="Phosphorylase Kinase, domain 1"/>
    <property type="match status" value="1"/>
</dbReference>
<keyword evidence="2 10" id="KW-0723">Serine/threonine-protein kinase</keyword>
<dbReference type="FunFam" id="1.10.510.10:FF:000275">
    <property type="entry name" value="SRSF protein kinase 2 isoform X3"/>
    <property type="match status" value="1"/>
</dbReference>
<evidence type="ECO:0000256" key="8">
    <source>
        <dbReference type="ARBA" id="ARBA00048679"/>
    </source>
</evidence>
<keyword evidence="5 12" id="KW-0418">Kinase</keyword>
<dbReference type="PROSITE" id="PS00107">
    <property type="entry name" value="PROTEIN_KINASE_ATP"/>
    <property type="match status" value="1"/>
</dbReference>
<dbReference type="PANTHER" id="PTHR47634:SF9">
    <property type="entry name" value="PROTEIN KINASE DOMAIN-CONTAINING PROTEIN-RELATED"/>
    <property type="match status" value="1"/>
</dbReference>
<evidence type="ECO:0000256" key="4">
    <source>
        <dbReference type="ARBA" id="ARBA00022741"/>
    </source>
</evidence>
<evidence type="ECO:0000256" key="10">
    <source>
        <dbReference type="RuleBase" id="RU000304"/>
    </source>
</evidence>
<dbReference type="InterPro" id="IPR011009">
    <property type="entry name" value="Kinase-like_dom_sf"/>
</dbReference>
<dbReference type="GO" id="GO:0005634">
    <property type="term" value="C:nucleus"/>
    <property type="evidence" value="ECO:0007669"/>
    <property type="project" value="TreeGrafter"/>
</dbReference>
<dbReference type="PROSITE" id="PS00108">
    <property type="entry name" value="PROTEIN_KINASE_ST"/>
    <property type="match status" value="1"/>
</dbReference>
<comment type="catalytic activity">
    <reaction evidence="7">
        <text>L-threonyl-[protein] + ATP = O-phospho-L-threonyl-[protein] + ADP + H(+)</text>
        <dbReference type="Rhea" id="RHEA:46608"/>
        <dbReference type="Rhea" id="RHEA-COMP:11060"/>
        <dbReference type="Rhea" id="RHEA-COMP:11605"/>
        <dbReference type="ChEBI" id="CHEBI:15378"/>
        <dbReference type="ChEBI" id="CHEBI:30013"/>
        <dbReference type="ChEBI" id="CHEBI:30616"/>
        <dbReference type="ChEBI" id="CHEBI:61977"/>
        <dbReference type="ChEBI" id="CHEBI:456216"/>
        <dbReference type="EC" id="2.7.11.1"/>
    </reaction>
</comment>
<dbReference type="InterPro" id="IPR008271">
    <property type="entry name" value="Ser/Thr_kinase_AS"/>
</dbReference>
<dbReference type="OrthoDB" id="2649at2759"/>
<dbReference type="EC" id="2.7.11.1" evidence="1"/>
<dbReference type="Proteomes" id="UP000242180">
    <property type="component" value="Unassembled WGS sequence"/>
</dbReference>
<dbReference type="GO" id="GO:0005737">
    <property type="term" value="C:cytoplasm"/>
    <property type="evidence" value="ECO:0007669"/>
    <property type="project" value="TreeGrafter"/>
</dbReference>
<reference evidence="12 13" key="1">
    <citation type="submission" date="2016-07" db="EMBL/GenBank/DDBJ databases">
        <title>Pervasive Adenine N6-methylation of Active Genes in Fungi.</title>
        <authorList>
            <consortium name="DOE Joint Genome Institute"/>
            <person name="Mondo S.J."/>
            <person name="Dannebaum R.O."/>
            <person name="Kuo R.C."/>
            <person name="Labutti K."/>
            <person name="Haridas S."/>
            <person name="Kuo A."/>
            <person name="Salamov A."/>
            <person name="Ahrendt S.R."/>
            <person name="Lipzen A."/>
            <person name="Sullivan W."/>
            <person name="Andreopoulos W.B."/>
            <person name="Clum A."/>
            <person name="Lindquist E."/>
            <person name="Daum C."/>
            <person name="Ramamoorthy G.K."/>
            <person name="Gryganskyi A."/>
            <person name="Culley D."/>
            <person name="Magnuson J.K."/>
            <person name="James T.Y."/>
            <person name="O'Malley M.A."/>
            <person name="Stajich J.E."/>
            <person name="Spatafora J.W."/>
            <person name="Visel A."/>
            <person name="Grigoriev I.V."/>
        </authorList>
    </citation>
    <scope>NUCLEOTIDE SEQUENCE [LARGE SCALE GENOMIC DNA]</scope>
    <source>
        <strain evidence="12 13">NRRL 2496</strain>
    </source>
</reference>
<evidence type="ECO:0000313" key="12">
    <source>
        <dbReference type="EMBL" id="ORY97301.1"/>
    </source>
</evidence>
<evidence type="ECO:0000256" key="3">
    <source>
        <dbReference type="ARBA" id="ARBA00022679"/>
    </source>
</evidence>
<feature type="domain" description="Protein kinase" evidence="11">
    <location>
        <begin position="38"/>
        <end position="384"/>
    </location>
</feature>
<evidence type="ECO:0000313" key="13">
    <source>
        <dbReference type="Proteomes" id="UP000242180"/>
    </source>
</evidence>
<dbReference type="Gene3D" id="1.10.510.10">
    <property type="entry name" value="Transferase(Phosphotransferase) domain 1"/>
    <property type="match status" value="1"/>
</dbReference>
<keyword evidence="4 9" id="KW-0547">Nucleotide-binding</keyword>
<name>A0A1X2HEF2_SYNRA</name>
<dbReference type="InterPro" id="IPR000719">
    <property type="entry name" value="Prot_kinase_dom"/>
</dbReference>
<dbReference type="PROSITE" id="PS50011">
    <property type="entry name" value="PROTEIN_KINASE_DOM"/>
    <property type="match status" value="1"/>
</dbReference>
<dbReference type="GO" id="GO:0050684">
    <property type="term" value="P:regulation of mRNA processing"/>
    <property type="evidence" value="ECO:0007669"/>
    <property type="project" value="TreeGrafter"/>
</dbReference>
<evidence type="ECO:0000259" key="11">
    <source>
        <dbReference type="PROSITE" id="PS50011"/>
    </source>
</evidence>
<keyword evidence="3" id="KW-0808">Transferase</keyword>
<dbReference type="Pfam" id="PF00069">
    <property type="entry name" value="Pkinase"/>
    <property type="match status" value="1"/>
</dbReference>
<dbReference type="InterPro" id="IPR017441">
    <property type="entry name" value="Protein_kinase_ATP_BS"/>
</dbReference>
<evidence type="ECO:0000256" key="9">
    <source>
        <dbReference type="PROSITE-ProRule" id="PRU10141"/>
    </source>
</evidence>
<dbReference type="InterPro" id="IPR051334">
    <property type="entry name" value="SRPK"/>
</dbReference>
<dbReference type="PANTHER" id="PTHR47634">
    <property type="entry name" value="PROTEIN KINASE DOMAIN-CONTAINING PROTEIN-RELATED"/>
    <property type="match status" value="1"/>
</dbReference>
<dbReference type="SMART" id="SM00220">
    <property type="entry name" value="S_TKc"/>
    <property type="match status" value="1"/>
</dbReference>
<protein>
    <recommendedName>
        <fullName evidence="1">non-specific serine/threonine protein kinase</fullName>
        <ecNumber evidence="1">2.7.11.1</ecNumber>
    </recommendedName>
</protein>
<evidence type="ECO:0000256" key="6">
    <source>
        <dbReference type="ARBA" id="ARBA00022840"/>
    </source>
</evidence>
<keyword evidence="13" id="KW-1185">Reference proteome</keyword>
<dbReference type="AlphaFoldDB" id="A0A1X2HEF2"/>
<dbReference type="EMBL" id="MCGN01000004">
    <property type="protein sequence ID" value="ORY97301.1"/>
    <property type="molecule type" value="Genomic_DNA"/>
</dbReference>
<comment type="catalytic activity">
    <reaction evidence="8">
        <text>L-seryl-[protein] + ATP = O-phospho-L-seryl-[protein] + ADP + H(+)</text>
        <dbReference type="Rhea" id="RHEA:17989"/>
        <dbReference type="Rhea" id="RHEA-COMP:9863"/>
        <dbReference type="Rhea" id="RHEA-COMP:11604"/>
        <dbReference type="ChEBI" id="CHEBI:15378"/>
        <dbReference type="ChEBI" id="CHEBI:29999"/>
        <dbReference type="ChEBI" id="CHEBI:30616"/>
        <dbReference type="ChEBI" id="CHEBI:83421"/>
        <dbReference type="ChEBI" id="CHEBI:456216"/>
        <dbReference type="EC" id="2.7.11.1"/>
    </reaction>
</comment>
<comment type="similarity">
    <text evidence="10">Belongs to the protein kinase superfamily.</text>
</comment>
<feature type="binding site" evidence="9">
    <location>
        <position position="67"/>
    </location>
    <ligand>
        <name>ATP</name>
        <dbReference type="ChEBI" id="CHEBI:30616"/>
    </ligand>
</feature>
<keyword evidence="6 9" id="KW-0067">ATP-binding</keyword>
<gene>
    <name evidence="12" type="ORF">BCR43DRAFT_472376</name>
</gene>
<dbReference type="SUPFAM" id="SSF56112">
    <property type="entry name" value="Protein kinase-like (PK-like)"/>
    <property type="match status" value="1"/>
</dbReference>
<sequence>MASQDPLLGSECEELTTDYCQGGYHPVRIGHHFKDGRYVVRSKLGWGHYATVWLALDTHTDKHVALKIVKSKQSFTDSALEEISQLETVLKANPSSPGWHHLVHLHDHFMHTGPNGTHVCMTFEVLGPTLLSLLYQQQIKHANGIWVNVVKRISKQVLLGLEYLHQDCHIVHADLKLENIMICVPDVENYIRTCYLAKVASIIHDDMLIYPSLSIEIAATPDVLGASDFKIADLGNATHLDETTEHLIQTRQYRAPEVIAGLAWNEKADIWSLAILTFELVTGQFLFNPERGLDGQEADEDHIKQMTELGLTVPLSLKTADPDWIRFFKRINTQRLYKLNDRLHDNSSLERSEANALADFLLPLLNLDPTKRKGAQEALQSSYLLS</sequence>
<evidence type="ECO:0000256" key="7">
    <source>
        <dbReference type="ARBA" id="ARBA00047899"/>
    </source>
</evidence>
<evidence type="ECO:0000256" key="1">
    <source>
        <dbReference type="ARBA" id="ARBA00012513"/>
    </source>
</evidence>
<evidence type="ECO:0000256" key="5">
    <source>
        <dbReference type="ARBA" id="ARBA00022777"/>
    </source>
</evidence>
<dbReference type="GO" id="GO:0004674">
    <property type="term" value="F:protein serine/threonine kinase activity"/>
    <property type="evidence" value="ECO:0007669"/>
    <property type="project" value="UniProtKB-KW"/>
</dbReference>